<evidence type="ECO:0000313" key="10">
    <source>
        <dbReference type="EMBL" id="SNT00761.1"/>
    </source>
</evidence>
<keyword evidence="8" id="KW-0479">Metal-binding</keyword>
<keyword evidence="3 8" id="KW-0489">Methyltransferase</keyword>
<feature type="binding site" evidence="8">
    <location>
        <position position="322"/>
    </location>
    <ligand>
        <name>Zn(2+)</name>
        <dbReference type="ChEBI" id="CHEBI:29105"/>
    </ligand>
</feature>
<dbReference type="Proteomes" id="UP000198356">
    <property type="component" value="Unassembled WGS sequence"/>
</dbReference>
<dbReference type="AlphaFoldDB" id="A0A239J4E4"/>
<dbReference type="InterPro" id="IPR003726">
    <property type="entry name" value="HCY_dom"/>
</dbReference>
<accession>A0A239J4E4</accession>
<organism evidence="10 11">
    <name type="scientific">Granulicella rosea</name>
    <dbReference type="NCBI Taxonomy" id="474952"/>
    <lineage>
        <taxon>Bacteria</taxon>
        <taxon>Pseudomonadati</taxon>
        <taxon>Acidobacteriota</taxon>
        <taxon>Terriglobia</taxon>
        <taxon>Terriglobales</taxon>
        <taxon>Acidobacteriaceae</taxon>
        <taxon>Granulicella</taxon>
    </lineage>
</organism>
<dbReference type="Gene3D" id="3.20.20.220">
    <property type="match status" value="1"/>
</dbReference>
<keyword evidence="11" id="KW-1185">Reference proteome</keyword>
<dbReference type="Pfam" id="PF02219">
    <property type="entry name" value="MTHFR"/>
    <property type="match status" value="1"/>
</dbReference>
<dbReference type="SUPFAM" id="SSF82282">
    <property type="entry name" value="Homocysteine S-methyltransferase"/>
    <property type="match status" value="1"/>
</dbReference>
<protein>
    <submittedName>
        <fullName evidence="10">Homocysteine S-methyltransferase</fullName>
    </submittedName>
</protein>
<comment type="cofactor">
    <cofactor evidence="1">
        <name>FAD</name>
        <dbReference type="ChEBI" id="CHEBI:57692"/>
    </cofactor>
</comment>
<dbReference type="GO" id="GO:0032259">
    <property type="term" value="P:methylation"/>
    <property type="evidence" value="ECO:0007669"/>
    <property type="project" value="UniProtKB-KW"/>
</dbReference>
<dbReference type="InterPro" id="IPR003171">
    <property type="entry name" value="Mehydrof_redctse-like"/>
</dbReference>
<evidence type="ECO:0000256" key="7">
    <source>
        <dbReference type="ARBA" id="ARBA00023002"/>
    </source>
</evidence>
<dbReference type="PANTHER" id="PTHR45833:SF2">
    <property type="entry name" value="BIFUNCTIONAL HOMOCYSTEINE S-METHYLTRANSFERASE_5,10-METHYLENETETRAHYDROFOLATE REDUCTASE"/>
    <property type="match status" value="1"/>
</dbReference>
<dbReference type="CDD" id="cd00537">
    <property type="entry name" value="MTHFR"/>
    <property type="match status" value="1"/>
</dbReference>
<dbReference type="SUPFAM" id="SSF51730">
    <property type="entry name" value="FAD-linked oxidoreductase"/>
    <property type="match status" value="1"/>
</dbReference>
<keyword evidence="8" id="KW-0862">Zinc</keyword>
<evidence type="ECO:0000256" key="2">
    <source>
        <dbReference type="ARBA" id="ARBA00004777"/>
    </source>
</evidence>
<dbReference type="Pfam" id="PF02574">
    <property type="entry name" value="S-methyl_trans"/>
    <property type="match status" value="1"/>
</dbReference>
<dbReference type="GO" id="GO:0008705">
    <property type="term" value="F:methionine synthase activity"/>
    <property type="evidence" value="ECO:0007669"/>
    <property type="project" value="TreeGrafter"/>
</dbReference>
<keyword evidence="7" id="KW-0560">Oxidoreductase</keyword>
<comment type="pathway">
    <text evidence="2">One-carbon metabolism; tetrahydrofolate interconversion.</text>
</comment>
<keyword evidence="5 8" id="KW-0808">Transferase</keyword>
<feature type="domain" description="Hcy-binding" evidence="9">
    <location>
        <begin position="39"/>
        <end position="336"/>
    </location>
</feature>
<dbReference type="Gene3D" id="3.20.20.330">
    <property type="entry name" value="Homocysteine-binding-like domain"/>
    <property type="match status" value="1"/>
</dbReference>
<feature type="binding site" evidence="8">
    <location>
        <position position="321"/>
    </location>
    <ligand>
        <name>Zn(2+)</name>
        <dbReference type="ChEBI" id="CHEBI:29105"/>
    </ligand>
</feature>
<proteinExistence type="predicted"/>
<dbReference type="PANTHER" id="PTHR45833">
    <property type="entry name" value="METHIONINE SYNTHASE"/>
    <property type="match status" value="1"/>
</dbReference>
<evidence type="ECO:0000259" key="9">
    <source>
        <dbReference type="PROSITE" id="PS50970"/>
    </source>
</evidence>
<name>A0A239J4E4_9BACT</name>
<dbReference type="UniPathway" id="UPA00193"/>
<evidence type="ECO:0000256" key="3">
    <source>
        <dbReference type="ARBA" id="ARBA00022603"/>
    </source>
</evidence>
<keyword evidence="4" id="KW-0285">Flavoprotein</keyword>
<dbReference type="NCBIfam" id="NF006396">
    <property type="entry name" value="PRK08645.1"/>
    <property type="match status" value="1"/>
</dbReference>
<evidence type="ECO:0000256" key="1">
    <source>
        <dbReference type="ARBA" id="ARBA00001974"/>
    </source>
</evidence>
<dbReference type="GO" id="GO:0005829">
    <property type="term" value="C:cytosol"/>
    <property type="evidence" value="ECO:0007669"/>
    <property type="project" value="TreeGrafter"/>
</dbReference>
<dbReference type="InterPro" id="IPR050554">
    <property type="entry name" value="Met_Synthase/Corrinoid"/>
</dbReference>
<dbReference type="GO" id="GO:0046872">
    <property type="term" value="F:metal ion binding"/>
    <property type="evidence" value="ECO:0007669"/>
    <property type="project" value="UniProtKB-KW"/>
</dbReference>
<reference evidence="10 11" key="1">
    <citation type="submission" date="2017-06" db="EMBL/GenBank/DDBJ databases">
        <authorList>
            <person name="Kim H.J."/>
            <person name="Triplett B.A."/>
        </authorList>
    </citation>
    <scope>NUCLEOTIDE SEQUENCE [LARGE SCALE GENOMIC DNA]</scope>
    <source>
        <strain evidence="10 11">DSM 18704</strain>
    </source>
</reference>
<evidence type="ECO:0000256" key="5">
    <source>
        <dbReference type="ARBA" id="ARBA00022679"/>
    </source>
</evidence>
<feature type="binding site" evidence="8">
    <location>
        <position position="256"/>
    </location>
    <ligand>
        <name>Zn(2+)</name>
        <dbReference type="ChEBI" id="CHEBI:29105"/>
    </ligand>
</feature>
<dbReference type="InterPro" id="IPR029041">
    <property type="entry name" value="FAD-linked_oxidoreductase-like"/>
</dbReference>
<sequence length="660" mass="69656">MRQGAGSMGREMMATAVETVEKDGQNEGQGRFQSSFGRLFAAAAALRGRTILCDGAMGSMLYGCGIFINRCYDELNLSQPEVVRGVHNEYLQAGAAVIETNTFGANAVRLKRYGLEEKVHEINRAGAGIARACVEAHREKMASEAYVAGAIGSLGVRVGADGELSADDAYAAFAAQIRGLAEGGPGVGADLLIVETMMSLAEAEQAIRAAKSEAPELPLIVMMTVDERSNCLDGSTAEVAAERLTAWGADAVGCNCSSGPVVVLAAIERMRSATTLPLAAMPNAGTPRQVDGRSIYLDSPEYMASFAKKFVKAGATIVGGCCGTTPQHIKAMRGALRALEAQEVGVESVKAGPAPNARPGIEPPPLKDRSLIGSLIAGKKFVTMVEIVPPKGIDCTRELEGADVLHKLGVHAINVPDSPRASARMSAQSLCVQIQQKVGIETILHYTCRDRNILGMQGDLIGASSIGLKNILCLTGDPPKMGSYPDATAVFDVDAIGLVKIVEGLNHGLDIGGNPIGASTGFTVSVAANPGVPDIDNEVRRFAAKVEAGAEFGITQPVFDLRLLEQFLRRIEQFRIPIIAGIWPLTSLKNAEFMKNDLKVSMPTEIMARMAAAETPEESREVGIAIAREMLEQSRGHVQGVQVSAPFGKYKAAAEVIGVL</sequence>
<dbReference type="EMBL" id="FZOU01000003">
    <property type="protein sequence ID" value="SNT00761.1"/>
    <property type="molecule type" value="Genomic_DNA"/>
</dbReference>
<dbReference type="GO" id="GO:0004489">
    <property type="term" value="F:methylenetetrahydrofolate reductase [NAD(P)H] activity"/>
    <property type="evidence" value="ECO:0007669"/>
    <property type="project" value="InterPro"/>
</dbReference>
<evidence type="ECO:0000313" key="11">
    <source>
        <dbReference type="Proteomes" id="UP000198356"/>
    </source>
</evidence>
<dbReference type="PROSITE" id="PS50970">
    <property type="entry name" value="HCY"/>
    <property type="match status" value="1"/>
</dbReference>
<dbReference type="InterPro" id="IPR036589">
    <property type="entry name" value="HCY_dom_sf"/>
</dbReference>
<dbReference type="GO" id="GO:0035999">
    <property type="term" value="P:tetrahydrofolate interconversion"/>
    <property type="evidence" value="ECO:0007669"/>
    <property type="project" value="UniProtKB-UniPathway"/>
</dbReference>
<evidence type="ECO:0000256" key="4">
    <source>
        <dbReference type="ARBA" id="ARBA00022630"/>
    </source>
</evidence>
<keyword evidence="6" id="KW-0274">FAD</keyword>
<evidence type="ECO:0000256" key="6">
    <source>
        <dbReference type="ARBA" id="ARBA00022827"/>
    </source>
</evidence>
<evidence type="ECO:0000256" key="8">
    <source>
        <dbReference type="PROSITE-ProRule" id="PRU00333"/>
    </source>
</evidence>
<comment type="cofactor">
    <cofactor evidence="8">
        <name>Zn(2+)</name>
        <dbReference type="ChEBI" id="CHEBI:29105"/>
    </cofactor>
</comment>
<gene>
    <name evidence="10" type="ORF">SAMN05421770_103435</name>
</gene>